<dbReference type="AlphaFoldDB" id="A0AAD2JJJ5"/>
<dbReference type="EMBL" id="CAKOGP040001914">
    <property type="protein sequence ID" value="CAJ1956451.1"/>
    <property type="molecule type" value="Genomic_DNA"/>
</dbReference>
<dbReference type="Proteomes" id="UP001295423">
    <property type="component" value="Unassembled WGS sequence"/>
</dbReference>
<evidence type="ECO:0000313" key="1">
    <source>
        <dbReference type="EMBL" id="CAJ1956451.1"/>
    </source>
</evidence>
<keyword evidence="2" id="KW-1185">Reference proteome</keyword>
<proteinExistence type="predicted"/>
<gene>
    <name evidence="1" type="ORF">CYCCA115_LOCUS16240</name>
</gene>
<comment type="caution">
    <text evidence="1">The sequence shown here is derived from an EMBL/GenBank/DDBJ whole genome shotgun (WGS) entry which is preliminary data.</text>
</comment>
<name>A0AAD2JJJ5_9STRA</name>
<reference evidence="1" key="1">
    <citation type="submission" date="2023-08" db="EMBL/GenBank/DDBJ databases">
        <authorList>
            <person name="Audoor S."/>
            <person name="Bilcke G."/>
        </authorList>
    </citation>
    <scope>NUCLEOTIDE SEQUENCE</scope>
</reference>
<sequence length="101" mass="10917">MASNEATIPCNSSRPMPQYHNRDSLLSLIGSSIQSSASPPPALSFPFSASTASRSHSCQSVLEILDAVELKGKELKREDSYEIDDLFKLTGVDLPSHGPKQ</sequence>
<accession>A0AAD2JJJ5</accession>
<organism evidence="1 2">
    <name type="scientific">Cylindrotheca closterium</name>
    <dbReference type="NCBI Taxonomy" id="2856"/>
    <lineage>
        <taxon>Eukaryota</taxon>
        <taxon>Sar</taxon>
        <taxon>Stramenopiles</taxon>
        <taxon>Ochrophyta</taxon>
        <taxon>Bacillariophyta</taxon>
        <taxon>Bacillariophyceae</taxon>
        <taxon>Bacillariophycidae</taxon>
        <taxon>Bacillariales</taxon>
        <taxon>Bacillariaceae</taxon>
        <taxon>Cylindrotheca</taxon>
    </lineage>
</organism>
<evidence type="ECO:0000313" key="2">
    <source>
        <dbReference type="Proteomes" id="UP001295423"/>
    </source>
</evidence>
<protein>
    <submittedName>
        <fullName evidence="1">Uncharacterized protein</fullName>
    </submittedName>
</protein>